<evidence type="ECO:0000256" key="2">
    <source>
        <dbReference type="ARBA" id="ARBA00022448"/>
    </source>
</evidence>
<dbReference type="Pfam" id="PF00528">
    <property type="entry name" value="BPD_transp_1"/>
    <property type="match status" value="1"/>
</dbReference>
<proteinExistence type="inferred from homology"/>
<dbReference type="GO" id="GO:0055085">
    <property type="term" value="P:transmembrane transport"/>
    <property type="evidence" value="ECO:0007669"/>
    <property type="project" value="InterPro"/>
</dbReference>
<comment type="caution">
    <text evidence="9">The sequence shown here is derived from an EMBL/GenBank/DDBJ whole genome shotgun (WGS) entry which is preliminary data.</text>
</comment>
<keyword evidence="4 7" id="KW-0812">Transmembrane</keyword>
<evidence type="ECO:0000256" key="6">
    <source>
        <dbReference type="ARBA" id="ARBA00023136"/>
    </source>
</evidence>
<dbReference type="InterPro" id="IPR051393">
    <property type="entry name" value="ABC_transporter_permease"/>
</dbReference>
<organism evidence="9 10">
    <name type="scientific">Cellulomonas soli</name>
    <dbReference type="NCBI Taxonomy" id="931535"/>
    <lineage>
        <taxon>Bacteria</taxon>
        <taxon>Bacillati</taxon>
        <taxon>Actinomycetota</taxon>
        <taxon>Actinomycetes</taxon>
        <taxon>Micrococcales</taxon>
        <taxon>Cellulomonadaceae</taxon>
        <taxon>Cellulomonas</taxon>
    </lineage>
</organism>
<reference evidence="9 10" key="1">
    <citation type="submission" date="2019-07" db="EMBL/GenBank/DDBJ databases">
        <title>Whole genome shotgun sequence of Cellulomonas soli NBRC 109434.</title>
        <authorList>
            <person name="Hosoyama A."/>
            <person name="Uohara A."/>
            <person name="Ohji S."/>
            <person name="Ichikawa N."/>
        </authorList>
    </citation>
    <scope>NUCLEOTIDE SEQUENCE [LARGE SCALE GENOMIC DNA]</scope>
    <source>
        <strain evidence="9 10">NBRC 109434</strain>
    </source>
</reference>
<dbReference type="GO" id="GO:0005886">
    <property type="term" value="C:plasma membrane"/>
    <property type="evidence" value="ECO:0007669"/>
    <property type="project" value="UniProtKB-SubCell"/>
</dbReference>
<dbReference type="InterPro" id="IPR035906">
    <property type="entry name" value="MetI-like_sf"/>
</dbReference>
<gene>
    <name evidence="9" type="primary">msmF</name>
    <name evidence="9" type="ORF">CSO01_18110</name>
</gene>
<keyword evidence="5 7" id="KW-1133">Transmembrane helix</keyword>
<dbReference type="PANTHER" id="PTHR30193:SF37">
    <property type="entry name" value="INNER MEMBRANE ABC TRANSPORTER PERMEASE PROTEIN YCJO"/>
    <property type="match status" value="1"/>
</dbReference>
<evidence type="ECO:0000313" key="9">
    <source>
        <dbReference type="EMBL" id="GEP69096.1"/>
    </source>
</evidence>
<dbReference type="CDD" id="cd06261">
    <property type="entry name" value="TM_PBP2"/>
    <property type="match status" value="1"/>
</dbReference>
<evidence type="ECO:0000256" key="1">
    <source>
        <dbReference type="ARBA" id="ARBA00004651"/>
    </source>
</evidence>
<feature type="transmembrane region" description="Helical" evidence="7">
    <location>
        <begin position="221"/>
        <end position="240"/>
    </location>
</feature>
<dbReference type="EMBL" id="BKAL01000006">
    <property type="protein sequence ID" value="GEP69096.1"/>
    <property type="molecule type" value="Genomic_DNA"/>
</dbReference>
<evidence type="ECO:0000259" key="8">
    <source>
        <dbReference type="PROSITE" id="PS50928"/>
    </source>
</evidence>
<feature type="transmembrane region" description="Helical" evidence="7">
    <location>
        <begin position="84"/>
        <end position="105"/>
    </location>
</feature>
<dbReference type="PANTHER" id="PTHR30193">
    <property type="entry name" value="ABC TRANSPORTER PERMEASE PROTEIN"/>
    <property type="match status" value="1"/>
</dbReference>
<comment type="similarity">
    <text evidence="7">Belongs to the binding-protein-dependent transport system permease family.</text>
</comment>
<dbReference type="Gene3D" id="1.10.3720.10">
    <property type="entry name" value="MetI-like"/>
    <property type="match status" value="1"/>
</dbReference>
<dbReference type="InterPro" id="IPR000515">
    <property type="entry name" value="MetI-like"/>
</dbReference>
<keyword evidence="3" id="KW-1003">Cell membrane</keyword>
<evidence type="ECO:0000256" key="3">
    <source>
        <dbReference type="ARBA" id="ARBA00022475"/>
    </source>
</evidence>
<protein>
    <submittedName>
        <fullName evidence="9">Sugar ABC transporter permease</fullName>
    </submittedName>
</protein>
<keyword evidence="2 7" id="KW-0813">Transport</keyword>
<dbReference type="PROSITE" id="PS50928">
    <property type="entry name" value="ABC_TM1"/>
    <property type="match status" value="1"/>
</dbReference>
<dbReference type="SUPFAM" id="SSF161098">
    <property type="entry name" value="MetI-like"/>
    <property type="match status" value="1"/>
</dbReference>
<feature type="transmembrane region" description="Helical" evidence="7">
    <location>
        <begin position="21"/>
        <end position="42"/>
    </location>
</feature>
<feature type="transmembrane region" description="Helical" evidence="7">
    <location>
        <begin position="117"/>
        <end position="134"/>
    </location>
</feature>
<evidence type="ECO:0000256" key="7">
    <source>
        <dbReference type="RuleBase" id="RU363032"/>
    </source>
</evidence>
<dbReference type="OrthoDB" id="9805974at2"/>
<dbReference type="Proteomes" id="UP000321798">
    <property type="component" value="Unassembled WGS sequence"/>
</dbReference>
<feature type="domain" description="ABC transmembrane type-1" evidence="8">
    <location>
        <begin position="80"/>
        <end position="293"/>
    </location>
</feature>
<sequence>MAARTLTPGPSRRRRRNRVSSVWWFVLPAAAFYIFAVIVPSVRGASFAFTDWNGISPTKNWVGLEQFQTIFSDPYGSVAIRNTLLIAVAVTIIQNVIGLLIALGVNSRIKSRGILRVLIFAPVVVTSIAVGFLWKNLFAPDGGINEILRAVGLDGLAQNWLGDADIAIWAIIVVVIWQFSGYSMVIFLAGLQGVPEEVLEAAALDGAGPVRRFWSVVRPMLAPAITINLMLSIIGGFKLFDQVFAMTKGGPGGATNTISTLIYQNAFQLGKFGYGAALAVLLTILVAIAASIQYRLLSKQEG</sequence>
<dbReference type="AlphaFoldDB" id="A0A512PD67"/>
<accession>A0A512PD67</accession>
<dbReference type="RefSeq" id="WP_146952868.1">
    <property type="nucleotide sequence ID" value="NZ_BAABBJ010000006.1"/>
</dbReference>
<name>A0A512PD67_9CELL</name>
<feature type="transmembrane region" description="Helical" evidence="7">
    <location>
        <begin position="272"/>
        <end position="292"/>
    </location>
</feature>
<keyword evidence="10" id="KW-1185">Reference proteome</keyword>
<keyword evidence="6 7" id="KW-0472">Membrane</keyword>
<feature type="transmembrane region" description="Helical" evidence="7">
    <location>
        <begin position="166"/>
        <end position="189"/>
    </location>
</feature>
<evidence type="ECO:0000256" key="5">
    <source>
        <dbReference type="ARBA" id="ARBA00022989"/>
    </source>
</evidence>
<evidence type="ECO:0000313" key="10">
    <source>
        <dbReference type="Proteomes" id="UP000321798"/>
    </source>
</evidence>
<evidence type="ECO:0000256" key="4">
    <source>
        <dbReference type="ARBA" id="ARBA00022692"/>
    </source>
</evidence>
<comment type="subcellular location">
    <subcellularLocation>
        <location evidence="1 7">Cell membrane</location>
        <topology evidence="1 7">Multi-pass membrane protein</topology>
    </subcellularLocation>
</comment>